<organism evidence="1 2">
    <name type="scientific">Hondaea fermentalgiana</name>
    <dbReference type="NCBI Taxonomy" id="2315210"/>
    <lineage>
        <taxon>Eukaryota</taxon>
        <taxon>Sar</taxon>
        <taxon>Stramenopiles</taxon>
        <taxon>Bigyra</taxon>
        <taxon>Labyrinthulomycetes</taxon>
        <taxon>Thraustochytrida</taxon>
        <taxon>Thraustochytriidae</taxon>
        <taxon>Hondaea</taxon>
    </lineage>
</organism>
<dbReference type="InParanoid" id="A0A2R5GJU7"/>
<sequence>MAGLAVAARVLSRGARPAVGRGGSAAWRVSAQRMSSAATAAPAAGGEAAAAAAAEEGWSLRSRVAGFAAFVAAGSSATFTYMLATDENFLFAARDRAPKLVNFFAPWAGLPVEEESGELDVEAFFPREISEIVGEKVQVACVLRSGRVVVVETIPDAPLAEIDQLLLKKLNVTSLVEDPVVSFSFLDADEAATYASKSDEELANAFRAKIPPLPAQGTASKAELQQLLNVYRRYELEYRTSEELARRTGDDTTQARRALVEIEALKKEVKVRIKSAQ</sequence>
<gene>
    <name evidence="1" type="ORF">FCC1311_073812</name>
</gene>
<dbReference type="Proteomes" id="UP000241890">
    <property type="component" value="Unassembled WGS sequence"/>
</dbReference>
<dbReference type="AlphaFoldDB" id="A0A2R5GJU7"/>
<protein>
    <submittedName>
        <fullName evidence="1">Uncharacterized protein</fullName>
    </submittedName>
</protein>
<evidence type="ECO:0000313" key="2">
    <source>
        <dbReference type="Proteomes" id="UP000241890"/>
    </source>
</evidence>
<name>A0A2R5GJU7_9STRA</name>
<proteinExistence type="predicted"/>
<dbReference type="EMBL" id="BEYU01000092">
    <property type="protein sequence ID" value="GBG31160.1"/>
    <property type="molecule type" value="Genomic_DNA"/>
</dbReference>
<keyword evidence="2" id="KW-1185">Reference proteome</keyword>
<evidence type="ECO:0000313" key="1">
    <source>
        <dbReference type="EMBL" id="GBG31160.1"/>
    </source>
</evidence>
<comment type="caution">
    <text evidence="1">The sequence shown here is derived from an EMBL/GenBank/DDBJ whole genome shotgun (WGS) entry which is preliminary data.</text>
</comment>
<reference evidence="1 2" key="1">
    <citation type="submission" date="2017-12" db="EMBL/GenBank/DDBJ databases">
        <title>Sequencing, de novo assembly and annotation of complete genome of a new Thraustochytrid species, strain FCC1311.</title>
        <authorList>
            <person name="Sedici K."/>
            <person name="Godart F."/>
            <person name="Aiese Cigliano R."/>
            <person name="Sanseverino W."/>
            <person name="Barakat M."/>
            <person name="Ortet P."/>
            <person name="Marechal E."/>
            <person name="Cagnac O."/>
            <person name="Amato A."/>
        </authorList>
    </citation>
    <scope>NUCLEOTIDE SEQUENCE [LARGE SCALE GENOMIC DNA]</scope>
</reference>
<accession>A0A2R5GJU7</accession>